<dbReference type="Proteomes" id="UP001179363">
    <property type="component" value="Unassembled WGS sequence"/>
</dbReference>
<feature type="transmembrane region" description="Helical" evidence="1">
    <location>
        <begin position="257"/>
        <end position="275"/>
    </location>
</feature>
<evidence type="ECO:0000313" key="4">
    <source>
        <dbReference type="Proteomes" id="UP001179363"/>
    </source>
</evidence>
<feature type="transmembrane region" description="Helical" evidence="1">
    <location>
        <begin position="208"/>
        <end position="226"/>
    </location>
</feature>
<dbReference type="SUPFAM" id="SSF103481">
    <property type="entry name" value="Multidrug resistance efflux transporter EmrE"/>
    <property type="match status" value="2"/>
</dbReference>
<comment type="caution">
    <text evidence="3">The sequence shown here is derived from an EMBL/GenBank/DDBJ whole genome shotgun (WGS) entry which is preliminary data.</text>
</comment>
<evidence type="ECO:0000313" key="3">
    <source>
        <dbReference type="EMBL" id="MCF4101562.1"/>
    </source>
</evidence>
<organism evidence="3 4">
    <name type="scientific">Gillisia lutea</name>
    <dbReference type="NCBI Taxonomy" id="2909668"/>
    <lineage>
        <taxon>Bacteria</taxon>
        <taxon>Pseudomonadati</taxon>
        <taxon>Bacteroidota</taxon>
        <taxon>Flavobacteriia</taxon>
        <taxon>Flavobacteriales</taxon>
        <taxon>Flavobacteriaceae</taxon>
        <taxon>Gillisia</taxon>
    </lineage>
</organism>
<feature type="domain" description="EamA" evidence="2">
    <location>
        <begin position="4"/>
        <end position="133"/>
    </location>
</feature>
<evidence type="ECO:0000256" key="1">
    <source>
        <dbReference type="SAM" id="Phobius"/>
    </source>
</evidence>
<feature type="transmembrane region" description="Helical" evidence="1">
    <location>
        <begin position="91"/>
        <end position="110"/>
    </location>
</feature>
<accession>A0ABS9EFA0</accession>
<protein>
    <submittedName>
        <fullName evidence="3">DMT family transporter</fullName>
    </submittedName>
</protein>
<feature type="transmembrane region" description="Helical" evidence="1">
    <location>
        <begin position="145"/>
        <end position="165"/>
    </location>
</feature>
<feature type="transmembrane region" description="Helical" evidence="1">
    <location>
        <begin position="65"/>
        <end position="85"/>
    </location>
</feature>
<dbReference type="RefSeq" id="WP_236133715.1">
    <property type="nucleotide sequence ID" value="NZ_JAKGTH010000008.1"/>
</dbReference>
<proteinExistence type="predicted"/>
<sequence>MNKKAVYAIILCAVLAGANGLLIKYMSAMTTGSIAWFRTAIPIFILLPFLVKDRELDFRGNNKKMLLASGINAIRMYLYLLAYIYTSIGNTVVLFYTYPLFVTAIEALFFKQKIKPKQLYLLILAFIGIIITYLGKPFSFESRDFIGMISALGASIGYAVTVVLFKSETHNFSRNQLVFYQNIVGALVFVPFLISLPSVELDQLGMGVFYGFLIGVVVFKLFFYGLRQLSAGTATTLMYLEVVSAILLGYFVLDEPITLNIVLGGILILTSSIFISRKSK</sequence>
<name>A0ABS9EFA0_9FLAO</name>
<keyword evidence="1" id="KW-0812">Transmembrane</keyword>
<keyword evidence="1" id="KW-0472">Membrane</keyword>
<feature type="domain" description="EamA" evidence="2">
    <location>
        <begin position="146"/>
        <end position="276"/>
    </location>
</feature>
<feature type="transmembrane region" description="Helical" evidence="1">
    <location>
        <begin position="233"/>
        <end position="251"/>
    </location>
</feature>
<dbReference type="Pfam" id="PF00892">
    <property type="entry name" value="EamA"/>
    <property type="match status" value="2"/>
</dbReference>
<dbReference type="EMBL" id="JAKGTH010000008">
    <property type="protein sequence ID" value="MCF4101562.1"/>
    <property type="molecule type" value="Genomic_DNA"/>
</dbReference>
<evidence type="ECO:0000259" key="2">
    <source>
        <dbReference type="Pfam" id="PF00892"/>
    </source>
</evidence>
<dbReference type="InterPro" id="IPR037185">
    <property type="entry name" value="EmrE-like"/>
</dbReference>
<keyword evidence="1" id="KW-1133">Transmembrane helix</keyword>
<dbReference type="PANTHER" id="PTHR22911:SF102">
    <property type="entry name" value="MEMBRANE PROTEIN"/>
    <property type="match status" value="1"/>
</dbReference>
<feature type="transmembrane region" description="Helical" evidence="1">
    <location>
        <begin position="36"/>
        <end position="53"/>
    </location>
</feature>
<feature type="transmembrane region" description="Helical" evidence="1">
    <location>
        <begin position="119"/>
        <end position="139"/>
    </location>
</feature>
<feature type="transmembrane region" description="Helical" evidence="1">
    <location>
        <begin position="177"/>
        <end position="196"/>
    </location>
</feature>
<keyword evidence="4" id="KW-1185">Reference proteome</keyword>
<gene>
    <name evidence="3" type="ORF">L1I30_07785</name>
</gene>
<dbReference type="InterPro" id="IPR000620">
    <property type="entry name" value="EamA_dom"/>
</dbReference>
<dbReference type="PANTHER" id="PTHR22911">
    <property type="entry name" value="ACYL-MALONYL CONDENSING ENZYME-RELATED"/>
    <property type="match status" value="1"/>
</dbReference>
<reference evidence="3" key="1">
    <citation type="submission" date="2022-01" db="EMBL/GenBank/DDBJ databases">
        <title>Gillisia lutea sp. nov., isolated from marine plastic residues from the Malvarosa beach (Valencia, Spain).</title>
        <authorList>
            <person name="Vidal-Verdu A."/>
            <person name="Molina-Menor E."/>
            <person name="Satari L."/>
            <person name="Pascual J."/>
            <person name="Pereto J."/>
            <person name="Porcar M."/>
        </authorList>
    </citation>
    <scope>NUCLEOTIDE SEQUENCE</scope>
    <source>
        <strain evidence="3">M10.2A</strain>
    </source>
</reference>